<dbReference type="AlphaFoldDB" id="A0A6L2KDG9"/>
<dbReference type="PANTHER" id="PTHR42648:SF32">
    <property type="entry name" value="RIBONUCLEASE H-LIKE DOMAIN, GAG-PRE-INTEGRASE DOMAIN PROTEIN-RELATED"/>
    <property type="match status" value="1"/>
</dbReference>
<dbReference type="Pfam" id="PF13976">
    <property type="entry name" value="gag_pre-integrs"/>
    <property type="match status" value="1"/>
</dbReference>
<dbReference type="InterPro" id="IPR025724">
    <property type="entry name" value="GAG-pre-integrase_dom"/>
</dbReference>
<evidence type="ECO:0000256" key="1">
    <source>
        <dbReference type="SAM" id="Coils"/>
    </source>
</evidence>
<name>A0A6L2KDG9_TANCI</name>
<keyword evidence="1" id="KW-0175">Coiled coil</keyword>
<accession>A0A6L2KDG9</accession>
<proteinExistence type="predicted"/>
<evidence type="ECO:0000313" key="3">
    <source>
        <dbReference type="EMBL" id="GEU47528.1"/>
    </source>
</evidence>
<evidence type="ECO:0000259" key="2">
    <source>
        <dbReference type="Pfam" id="PF13976"/>
    </source>
</evidence>
<organism evidence="3">
    <name type="scientific">Tanacetum cinerariifolium</name>
    <name type="common">Dalmatian daisy</name>
    <name type="synonym">Chrysanthemum cinerariifolium</name>
    <dbReference type="NCBI Taxonomy" id="118510"/>
    <lineage>
        <taxon>Eukaryota</taxon>
        <taxon>Viridiplantae</taxon>
        <taxon>Streptophyta</taxon>
        <taxon>Embryophyta</taxon>
        <taxon>Tracheophyta</taxon>
        <taxon>Spermatophyta</taxon>
        <taxon>Magnoliopsida</taxon>
        <taxon>eudicotyledons</taxon>
        <taxon>Gunneridae</taxon>
        <taxon>Pentapetalae</taxon>
        <taxon>asterids</taxon>
        <taxon>campanulids</taxon>
        <taxon>Asterales</taxon>
        <taxon>Asteraceae</taxon>
        <taxon>Asteroideae</taxon>
        <taxon>Anthemideae</taxon>
        <taxon>Anthemidinae</taxon>
        <taxon>Tanacetum</taxon>
    </lineage>
</organism>
<dbReference type="InterPro" id="IPR039537">
    <property type="entry name" value="Retrotran_Ty1/copia-like"/>
</dbReference>
<dbReference type="InterPro" id="IPR012337">
    <property type="entry name" value="RNaseH-like_sf"/>
</dbReference>
<dbReference type="EMBL" id="BKCJ010002285">
    <property type="protein sequence ID" value="GEU47528.1"/>
    <property type="molecule type" value="Genomic_DNA"/>
</dbReference>
<feature type="coiled-coil region" evidence="1">
    <location>
        <begin position="168"/>
        <end position="195"/>
    </location>
</feature>
<dbReference type="SUPFAM" id="SSF53098">
    <property type="entry name" value="Ribonuclease H-like"/>
    <property type="match status" value="1"/>
</dbReference>
<protein>
    <submittedName>
        <fullName evidence="3">Ribonuclease H-like domain-containing protein</fullName>
    </submittedName>
</protein>
<comment type="caution">
    <text evidence="3">The sequence shown here is derived from an EMBL/GenBank/DDBJ whole genome shotgun (WGS) entry which is preliminary data.</text>
</comment>
<dbReference type="PANTHER" id="PTHR42648">
    <property type="entry name" value="TRANSPOSASE, PUTATIVE-RELATED"/>
    <property type="match status" value="1"/>
</dbReference>
<sequence length="616" mass="69862">MATSSYPIKTLGIASVDTSCVRRGLLEEINLLKVGSLPSEWRTHTLLWRNKTDLEEQSLDDLFNSLKIYEAEVKSSSSANTSTQNIAFVSSSNTDITNEPVSVVASVSVYELDDFFRGHEGILEKMDLLLWVLICLRWSVTTATGRDTLQGSVGLLKIREGMLRDNALVSLRQNLEKAKQERDDLKLKLENFQTSSKNLSEILASQTNDKTGLGYNSQVFTRDMFDCDDYLSSGIDESLPPSLIYDRPSAPVIEDWVSDSEDESETKTPQNVLSFVQPTEQVKTPKISVKHVETSITSSTSKIVVKGKWEWKPKCLVLDHVSRNTSTSMTLKGLITMMHLGDPRNMSYQSSFVELNGGYVAFGRNPKCGKIFGKGKIRTGKLDFDDVYFVKDLKFNIFRVSQMCDKKNNVLFTDTECLVLSLDFKLPNANQVLLRVPRENNMYNVNLKNIVPSGDLTCLFAIATLDKSNLWHRRLGHINFETMNKLVKERKNRTLIEAARIMLVDSLLPILFWAEAVNTTCYVQNRVLVTKPQNKTPYELLHARTPIIGFMRPFGFPVTILNTLDSLGKFDGKLDEEFLVRYSNTDGDAEEYVILHTHKRWEKEKAHENTKEMKGK</sequence>
<reference evidence="3" key="1">
    <citation type="journal article" date="2019" name="Sci. Rep.">
        <title>Draft genome of Tanacetum cinerariifolium, the natural source of mosquito coil.</title>
        <authorList>
            <person name="Yamashiro T."/>
            <person name="Shiraishi A."/>
            <person name="Satake H."/>
            <person name="Nakayama K."/>
        </authorList>
    </citation>
    <scope>NUCLEOTIDE SEQUENCE</scope>
</reference>
<gene>
    <name evidence="3" type="ORF">Tci_019506</name>
</gene>
<feature type="domain" description="GAG-pre-integrase" evidence="2">
    <location>
        <begin position="442"/>
        <end position="489"/>
    </location>
</feature>